<dbReference type="PROSITE" id="PS00687">
    <property type="entry name" value="ALDEHYDE_DEHYDR_GLU"/>
    <property type="match status" value="1"/>
</dbReference>
<sequence>MNMPVPTPAEVRLPPALNFIDGQWVDDSAAARIEVRDPATAQVIGEIPCSTPAAVDQAVQAARRAFDNPTWRDLSPLARERLIHRFADRLEADAENIARIESLDNGKPLMFSSMLDVPYSVSWLRYFAGWPSKLHGKSITPAIQGSQHLAYTLREPVGVVGLIVPWNFPLVLAVWKLAPALAAGCTIVLKPAEQTPFSALRLAQLADEAGIPKGVFNVVLGDGATTGQAIVDHPGIQKISFTGSTPVGKRILGSVARDLKRVTLELGGKSPTVILPDADLATAIPGAAQAVFVNSGQICFAGTRLFAPRKVFDQVLDGIAGVGASFKIGPGLESDTMLGPVISERQAESVMSKMQAGIKAGAGVHSGGKRLSRDGYFIEPTILVTEDAQNPAYREELFGPVLTATPYDDLDQLAAMANDSDYGLGAHIYTRDLSAAHQLARKIQAGTIWVNTQLAPDPAIPFGGFKQSGWGRENGEDVFAHYLENKSVIVNIGN</sequence>
<gene>
    <name evidence="6" type="ORF">SAMN04488068_1154</name>
</gene>
<evidence type="ECO:0000256" key="3">
    <source>
        <dbReference type="PROSITE-ProRule" id="PRU10007"/>
    </source>
</evidence>
<dbReference type="InterPro" id="IPR016161">
    <property type="entry name" value="Ald_DH/histidinol_DH"/>
</dbReference>
<dbReference type="PANTHER" id="PTHR11699">
    <property type="entry name" value="ALDEHYDE DEHYDROGENASE-RELATED"/>
    <property type="match status" value="1"/>
</dbReference>
<dbReference type="InterPro" id="IPR016162">
    <property type="entry name" value="Ald_DH_N"/>
</dbReference>
<evidence type="ECO:0000256" key="1">
    <source>
        <dbReference type="ARBA" id="ARBA00009986"/>
    </source>
</evidence>
<keyword evidence="7" id="KW-1185">Reference proteome</keyword>
<reference evidence="6 7" key="1">
    <citation type="submission" date="2016-11" db="EMBL/GenBank/DDBJ databases">
        <authorList>
            <person name="Jaros S."/>
            <person name="Januszkiewicz K."/>
            <person name="Wedrychowicz H."/>
        </authorList>
    </citation>
    <scope>NUCLEOTIDE SEQUENCE [LARGE SCALE GENOMIC DNA]</scope>
    <source>
        <strain evidence="6 7">CGMCC 1.7049</strain>
    </source>
</reference>
<dbReference type="EMBL" id="FQWZ01000002">
    <property type="protein sequence ID" value="SHG69824.1"/>
    <property type="molecule type" value="Genomic_DNA"/>
</dbReference>
<dbReference type="RefSeq" id="WP_217650235.1">
    <property type="nucleotide sequence ID" value="NZ_FQWZ01000002.1"/>
</dbReference>
<proteinExistence type="inferred from homology"/>
<dbReference type="InterPro" id="IPR016163">
    <property type="entry name" value="Ald_DH_C"/>
</dbReference>
<dbReference type="Pfam" id="PF00171">
    <property type="entry name" value="Aldedh"/>
    <property type="match status" value="1"/>
</dbReference>
<dbReference type="FunFam" id="3.40.605.10:FF:000007">
    <property type="entry name" value="NAD/NADP-dependent betaine aldehyde dehydrogenase"/>
    <property type="match status" value="1"/>
</dbReference>
<dbReference type="Proteomes" id="UP000199758">
    <property type="component" value="Unassembled WGS sequence"/>
</dbReference>
<protein>
    <submittedName>
        <fullName evidence="6">Phenylacetaldehyde dehydrogenase</fullName>
    </submittedName>
</protein>
<keyword evidence="2 4" id="KW-0560">Oxidoreductase</keyword>
<dbReference type="GO" id="GO:0016620">
    <property type="term" value="F:oxidoreductase activity, acting on the aldehyde or oxo group of donors, NAD or NADP as acceptor"/>
    <property type="evidence" value="ECO:0007669"/>
    <property type="project" value="InterPro"/>
</dbReference>
<comment type="similarity">
    <text evidence="1 4">Belongs to the aldehyde dehydrogenase family.</text>
</comment>
<dbReference type="Gene3D" id="3.40.605.10">
    <property type="entry name" value="Aldehyde Dehydrogenase, Chain A, domain 1"/>
    <property type="match status" value="1"/>
</dbReference>
<evidence type="ECO:0000256" key="4">
    <source>
        <dbReference type="RuleBase" id="RU003345"/>
    </source>
</evidence>
<evidence type="ECO:0000313" key="7">
    <source>
        <dbReference type="Proteomes" id="UP000199758"/>
    </source>
</evidence>
<feature type="active site" evidence="3">
    <location>
        <position position="265"/>
    </location>
</feature>
<dbReference type="Gene3D" id="3.40.309.10">
    <property type="entry name" value="Aldehyde Dehydrogenase, Chain A, domain 2"/>
    <property type="match status" value="1"/>
</dbReference>
<evidence type="ECO:0000256" key="2">
    <source>
        <dbReference type="ARBA" id="ARBA00023002"/>
    </source>
</evidence>
<dbReference type="AlphaFoldDB" id="A0A1M5LXK0"/>
<dbReference type="SUPFAM" id="SSF53720">
    <property type="entry name" value="ALDH-like"/>
    <property type="match status" value="1"/>
</dbReference>
<accession>A0A1M5LXK0</accession>
<dbReference type="InterPro" id="IPR015590">
    <property type="entry name" value="Aldehyde_DH_dom"/>
</dbReference>
<dbReference type="InterPro" id="IPR029510">
    <property type="entry name" value="Ald_DH_CS_GLU"/>
</dbReference>
<organism evidence="6 7">
    <name type="scientific">Hydrocarboniphaga daqingensis</name>
    <dbReference type="NCBI Taxonomy" id="490188"/>
    <lineage>
        <taxon>Bacteria</taxon>
        <taxon>Pseudomonadati</taxon>
        <taxon>Pseudomonadota</taxon>
        <taxon>Gammaproteobacteria</taxon>
        <taxon>Nevskiales</taxon>
        <taxon>Nevskiaceae</taxon>
        <taxon>Hydrocarboniphaga</taxon>
    </lineage>
</organism>
<dbReference type="STRING" id="490188.SAMN04488068_1154"/>
<evidence type="ECO:0000313" key="6">
    <source>
        <dbReference type="EMBL" id="SHG69824.1"/>
    </source>
</evidence>
<evidence type="ECO:0000259" key="5">
    <source>
        <dbReference type="Pfam" id="PF00171"/>
    </source>
</evidence>
<name>A0A1M5LXK0_9GAMM</name>
<feature type="domain" description="Aldehyde dehydrogenase" evidence="5">
    <location>
        <begin position="24"/>
        <end position="488"/>
    </location>
</feature>